<evidence type="ECO:0000256" key="1">
    <source>
        <dbReference type="ARBA" id="ARBA00022723"/>
    </source>
</evidence>
<keyword evidence="2 4" id="KW-0863">Zinc-finger</keyword>
<dbReference type="InterPro" id="IPR051964">
    <property type="entry name" value="Chaperone_stress_response"/>
</dbReference>
<dbReference type="PRINTS" id="PR00625">
    <property type="entry name" value="JDOMAIN"/>
</dbReference>
<dbReference type="GO" id="GO:0005737">
    <property type="term" value="C:cytoplasm"/>
    <property type="evidence" value="ECO:0007669"/>
    <property type="project" value="TreeGrafter"/>
</dbReference>
<keyword evidence="1" id="KW-0479">Metal-binding</keyword>
<dbReference type="Gene3D" id="3.30.160.60">
    <property type="entry name" value="Classic Zinc Finger"/>
    <property type="match status" value="1"/>
</dbReference>
<evidence type="ECO:0000259" key="6">
    <source>
        <dbReference type="PROSITE" id="PS50076"/>
    </source>
</evidence>
<feature type="compositionally biased region" description="Polar residues" evidence="5">
    <location>
        <begin position="466"/>
        <end position="475"/>
    </location>
</feature>
<dbReference type="SMART" id="SM00271">
    <property type="entry name" value="DnaJ"/>
    <property type="match status" value="1"/>
</dbReference>
<feature type="region of interest" description="Disordered" evidence="5">
    <location>
        <begin position="343"/>
        <end position="475"/>
    </location>
</feature>
<proteinExistence type="predicted"/>
<accession>A0A9N9DGS7</accession>
<keyword evidence="9" id="KW-1185">Reference proteome</keyword>
<evidence type="ECO:0000256" key="5">
    <source>
        <dbReference type="SAM" id="MobiDB-lite"/>
    </source>
</evidence>
<evidence type="ECO:0000313" key="9">
    <source>
        <dbReference type="Proteomes" id="UP000789739"/>
    </source>
</evidence>
<dbReference type="PROSITE" id="PS50157">
    <property type="entry name" value="ZINC_FINGER_C2H2_2"/>
    <property type="match status" value="1"/>
</dbReference>
<feature type="compositionally biased region" description="Acidic residues" evidence="5">
    <location>
        <begin position="351"/>
        <end position="364"/>
    </location>
</feature>
<dbReference type="SUPFAM" id="SSF46565">
    <property type="entry name" value="Chaperone J-domain"/>
    <property type="match status" value="1"/>
</dbReference>
<organism evidence="8 9">
    <name type="scientific">Paraglomus brasilianum</name>
    <dbReference type="NCBI Taxonomy" id="144538"/>
    <lineage>
        <taxon>Eukaryota</taxon>
        <taxon>Fungi</taxon>
        <taxon>Fungi incertae sedis</taxon>
        <taxon>Mucoromycota</taxon>
        <taxon>Glomeromycotina</taxon>
        <taxon>Glomeromycetes</taxon>
        <taxon>Paraglomerales</taxon>
        <taxon>Paraglomeraceae</taxon>
        <taxon>Paraglomus</taxon>
    </lineage>
</organism>
<dbReference type="Pfam" id="PF12171">
    <property type="entry name" value="zf-C2H2_jaz"/>
    <property type="match status" value="1"/>
</dbReference>
<dbReference type="Proteomes" id="UP000789739">
    <property type="component" value="Unassembled WGS sequence"/>
</dbReference>
<gene>
    <name evidence="8" type="ORF">PBRASI_LOCUS9451</name>
</gene>
<dbReference type="PROSITE" id="PS50076">
    <property type="entry name" value="DNAJ_2"/>
    <property type="match status" value="1"/>
</dbReference>
<feature type="compositionally biased region" description="Basic residues" evidence="5">
    <location>
        <begin position="399"/>
        <end position="412"/>
    </location>
</feature>
<dbReference type="InterPro" id="IPR022755">
    <property type="entry name" value="Znf_C2H2_jaz"/>
</dbReference>
<dbReference type="InterPro" id="IPR018253">
    <property type="entry name" value="DnaJ_domain_CS"/>
</dbReference>
<dbReference type="InterPro" id="IPR001623">
    <property type="entry name" value="DnaJ_domain"/>
</dbReference>
<keyword evidence="3" id="KW-0862">Zinc</keyword>
<dbReference type="Pfam" id="PF21884">
    <property type="entry name" value="ZUO1-like_ZHD"/>
    <property type="match status" value="1"/>
</dbReference>
<comment type="caution">
    <text evidence="8">The sequence shown here is derived from an EMBL/GenBank/DDBJ whole genome shotgun (WGS) entry which is preliminary data.</text>
</comment>
<feature type="compositionally biased region" description="Polar residues" evidence="5">
    <location>
        <begin position="441"/>
        <end position="456"/>
    </location>
</feature>
<feature type="domain" description="J" evidence="6">
    <location>
        <begin position="4"/>
        <end position="70"/>
    </location>
</feature>
<dbReference type="SUPFAM" id="SSF57667">
    <property type="entry name" value="beta-beta-alpha zinc fingers"/>
    <property type="match status" value="1"/>
</dbReference>
<evidence type="ECO:0000256" key="3">
    <source>
        <dbReference type="ARBA" id="ARBA00022833"/>
    </source>
</evidence>
<name>A0A9N9DGS7_9GLOM</name>
<evidence type="ECO:0000256" key="2">
    <source>
        <dbReference type="ARBA" id="ARBA00022771"/>
    </source>
</evidence>
<evidence type="ECO:0000259" key="7">
    <source>
        <dbReference type="PROSITE" id="PS50157"/>
    </source>
</evidence>
<dbReference type="EMBL" id="CAJVPI010002071">
    <property type="protein sequence ID" value="CAG8634883.1"/>
    <property type="molecule type" value="Genomic_DNA"/>
</dbReference>
<feature type="domain" description="C2H2-type" evidence="7">
    <location>
        <begin position="307"/>
        <end position="331"/>
    </location>
</feature>
<dbReference type="GO" id="GO:0008270">
    <property type="term" value="F:zinc ion binding"/>
    <property type="evidence" value="ECO:0007669"/>
    <property type="project" value="UniProtKB-KW"/>
</dbReference>
<dbReference type="CDD" id="cd06257">
    <property type="entry name" value="DnaJ"/>
    <property type="match status" value="1"/>
</dbReference>
<dbReference type="InterPro" id="IPR013087">
    <property type="entry name" value="Znf_C2H2_type"/>
</dbReference>
<dbReference type="Pfam" id="PF00226">
    <property type="entry name" value="DnaJ"/>
    <property type="match status" value="1"/>
</dbReference>
<dbReference type="InterPro" id="IPR036236">
    <property type="entry name" value="Znf_C2H2_sf"/>
</dbReference>
<evidence type="ECO:0000313" key="8">
    <source>
        <dbReference type="EMBL" id="CAG8634883.1"/>
    </source>
</evidence>
<sequence length="475" mass="54880">MRTCYYELLGVSYDVSPDDLKKAYKKKALEWHPDKNHGNVEEATKKFALIQEAYEVLSDPHERAWYDGHKEQILRDNSDALYESSPSYQPRAPAVAGTTVDDLMRYFTTSCYNGFGDDRKSFYTVYGTLFDQLAAEERAAFDYNRNANQADYPMYPSFGDSNTPFKNNSGNGSPIKSFYNAWLNFTTNKSFIWLDKHRLSEAPDRYWKKLMEKENKQTRESGRAEYNATVRQLVEFVRKRDPRYKKYNEFISEQNAAKYDEAKRRAARDRAEHIASLQQYTEQEWARVDTEEEEVIETDDDEIEEEYVCIACNKSFKHEKAWNSHERSKKHLKNLWVLQRIMKDDANVSDPNDEEDPDKGDDETGNGVGNDVDRDDTPQDQGEDAPKIDNVSVSSTSPRKSKKQKKKQRKPNWGHEDINEEDQSAPVAKTSDDELAEAMASNVNITDEGSHLTTRSAFEDDEYSNPGETSEIAQM</sequence>
<dbReference type="InterPro" id="IPR036869">
    <property type="entry name" value="J_dom_sf"/>
</dbReference>
<dbReference type="Gene3D" id="1.10.287.110">
    <property type="entry name" value="DnaJ domain"/>
    <property type="match status" value="1"/>
</dbReference>
<evidence type="ECO:0000256" key="4">
    <source>
        <dbReference type="PROSITE-ProRule" id="PRU00042"/>
    </source>
</evidence>
<dbReference type="InterPro" id="IPR054076">
    <property type="entry name" value="ZUO1-like_ZHD"/>
</dbReference>
<dbReference type="OrthoDB" id="5894at2759"/>
<dbReference type="PANTHER" id="PTHR44029">
    <property type="entry name" value="DNAJ HOMOLOG SUBFAMILY C MEMBER 21"/>
    <property type="match status" value="1"/>
</dbReference>
<reference evidence="8" key="1">
    <citation type="submission" date="2021-06" db="EMBL/GenBank/DDBJ databases">
        <authorList>
            <person name="Kallberg Y."/>
            <person name="Tangrot J."/>
            <person name="Rosling A."/>
        </authorList>
    </citation>
    <scope>NUCLEOTIDE SEQUENCE</scope>
    <source>
        <strain evidence="8">BR232B</strain>
    </source>
</reference>
<dbReference type="PROSITE" id="PS00028">
    <property type="entry name" value="ZINC_FINGER_C2H2_1"/>
    <property type="match status" value="1"/>
</dbReference>
<dbReference type="AlphaFoldDB" id="A0A9N9DGS7"/>
<dbReference type="PROSITE" id="PS00636">
    <property type="entry name" value="DNAJ_1"/>
    <property type="match status" value="1"/>
</dbReference>
<protein>
    <submittedName>
        <fullName evidence="8">491_t:CDS:1</fullName>
    </submittedName>
</protein>
<dbReference type="PANTHER" id="PTHR44029:SF1">
    <property type="entry name" value="DNAJ HOMOLOG SUBFAMILY C MEMBER 21"/>
    <property type="match status" value="1"/>
</dbReference>
<dbReference type="FunFam" id="1.10.287.110:FF:000046">
    <property type="entry name" value="dnaJ homolog subfamily C member 21"/>
    <property type="match status" value="1"/>
</dbReference>